<feature type="domain" description="Thioesterase" evidence="3">
    <location>
        <begin position="65"/>
        <end position="139"/>
    </location>
</feature>
<dbReference type="Proteomes" id="UP001161409">
    <property type="component" value="Unassembled WGS sequence"/>
</dbReference>
<dbReference type="EMBL" id="BSNF01000001">
    <property type="protein sequence ID" value="GLQ05504.1"/>
    <property type="molecule type" value="Genomic_DNA"/>
</dbReference>
<evidence type="ECO:0000313" key="4">
    <source>
        <dbReference type="EMBL" id="GLQ05504.1"/>
    </source>
</evidence>
<dbReference type="InterPro" id="IPR006683">
    <property type="entry name" value="Thioestr_dom"/>
</dbReference>
<dbReference type="CDD" id="cd03443">
    <property type="entry name" value="PaaI_thioesterase"/>
    <property type="match status" value="1"/>
</dbReference>
<sequence length="152" mass="17257">MKKHHTLPAKKQVGSMSDISIPEGFRKYHSPKRFPEKIGPLYFKKEDEDLYRFGFFADETHCNANGIIHGGMMMSFMDETLGQMVWRATGRKPCATISLNFDFVSSAKPGEWLEMKGHITRQGVSVVFIRGELYAGDRIVLTADGIWKVLGR</sequence>
<comment type="similarity">
    <text evidence="1">Belongs to the thioesterase PaaI family.</text>
</comment>
<dbReference type="InterPro" id="IPR039298">
    <property type="entry name" value="ACOT13"/>
</dbReference>
<comment type="caution">
    <text evidence="4">The sequence shown here is derived from an EMBL/GenBank/DDBJ whole genome shotgun (WGS) entry which is preliminary data.</text>
</comment>
<dbReference type="Pfam" id="PF03061">
    <property type="entry name" value="4HBT"/>
    <property type="match status" value="1"/>
</dbReference>
<gene>
    <name evidence="4" type="ORF">GCM10007924_07250</name>
</gene>
<keyword evidence="5" id="KW-1185">Reference proteome</keyword>
<organism evidence="4 5">
    <name type="scientific">Sneathiella chinensis</name>
    <dbReference type="NCBI Taxonomy" id="349750"/>
    <lineage>
        <taxon>Bacteria</taxon>
        <taxon>Pseudomonadati</taxon>
        <taxon>Pseudomonadota</taxon>
        <taxon>Alphaproteobacteria</taxon>
        <taxon>Sneathiellales</taxon>
        <taxon>Sneathiellaceae</taxon>
        <taxon>Sneathiella</taxon>
    </lineage>
</organism>
<reference evidence="4" key="1">
    <citation type="journal article" date="2014" name="Int. J. Syst. Evol. Microbiol.">
        <title>Complete genome of a new Firmicutes species belonging to the dominant human colonic microbiota ('Ruminococcus bicirculans') reveals two chromosomes and a selective capacity to utilize plant glucans.</title>
        <authorList>
            <consortium name="NISC Comparative Sequencing Program"/>
            <person name="Wegmann U."/>
            <person name="Louis P."/>
            <person name="Goesmann A."/>
            <person name="Henrissat B."/>
            <person name="Duncan S.H."/>
            <person name="Flint H.J."/>
        </authorList>
    </citation>
    <scope>NUCLEOTIDE SEQUENCE</scope>
    <source>
        <strain evidence="4">NBRC 103408</strain>
    </source>
</reference>
<keyword evidence="2" id="KW-0378">Hydrolase</keyword>
<proteinExistence type="inferred from homology"/>
<dbReference type="Gene3D" id="3.10.129.10">
    <property type="entry name" value="Hotdog Thioesterase"/>
    <property type="match status" value="1"/>
</dbReference>
<evidence type="ECO:0000313" key="5">
    <source>
        <dbReference type="Proteomes" id="UP001161409"/>
    </source>
</evidence>
<name>A0ABQ5U0W8_9PROT</name>
<evidence type="ECO:0000256" key="1">
    <source>
        <dbReference type="ARBA" id="ARBA00008324"/>
    </source>
</evidence>
<dbReference type="InterPro" id="IPR029069">
    <property type="entry name" value="HotDog_dom_sf"/>
</dbReference>
<evidence type="ECO:0000259" key="3">
    <source>
        <dbReference type="Pfam" id="PF03061"/>
    </source>
</evidence>
<reference evidence="4" key="2">
    <citation type="submission" date="2023-01" db="EMBL/GenBank/DDBJ databases">
        <title>Draft genome sequence of Sneathiella chinensis strain NBRC 103408.</title>
        <authorList>
            <person name="Sun Q."/>
            <person name="Mori K."/>
        </authorList>
    </citation>
    <scope>NUCLEOTIDE SEQUENCE</scope>
    <source>
        <strain evidence="4">NBRC 103408</strain>
    </source>
</reference>
<accession>A0ABQ5U0W8</accession>
<dbReference type="SUPFAM" id="SSF54637">
    <property type="entry name" value="Thioesterase/thiol ester dehydrase-isomerase"/>
    <property type="match status" value="1"/>
</dbReference>
<dbReference type="PANTHER" id="PTHR21660">
    <property type="entry name" value="THIOESTERASE SUPERFAMILY MEMBER-RELATED"/>
    <property type="match status" value="1"/>
</dbReference>
<protein>
    <submittedName>
        <fullName evidence="4">Thioesterase</fullName>
    </submittedName>
</protein>
<dbReference type="PANTHER" id="PTHR21660:SF1">
    <property type="entry name" value="ACYL-COENZYME A THIOESTERASE 13"/>
    <property type="match status" value="1"/>
</dbReference>
<evidence type="ECO:0000256" key="2">
    <source>
        <dbReference type="ARBA" id="ARBA00022801"/>
    </source>
</evidence>